<keyword evidence="2" id="KW-1185">Reference proteome</keyword>
<dbReference type="Proteomes" id="UP000192220">
    <property type="component" value="Unplaced"/>
</dbReference>
<feature type="compositionally biased region" description="Polar residues" evidence="1">
    <location>
        <begin position="152"/>
        <end position="167"/>
    </location>
</feature>
<dbReference type="GeneID" id="106517879"/>
<accession>A0A2I4B9H9</accession>
<name>A0A2I4B9H9_AUSLI</name>
<reference evidence="3" key="1">
    <citation type="submission" date="2025-08" db="UniProtKB">
        <authorList>
            <consortium name="RefSeq"/>
        </authorList>
    </citation>
    <scope>IDENTIFICATION</scope>
    <source>
        <strain evidence="3">Quisiro</strain>
        <tissue evidence="3">Liver</tissue>
    </source>
</reference>
<dbReference type="RefSeq" id="XP_013864373.1">
    <property type="nucleotide sequence ID" value="XM_014008919.1"/>
</dbReference>
<gene>
    <name evidence="3" type="primary">LOC106517879</name>
</gene>
<protein>
    <submittedName>
        <fullName evidence="3">Uncharacterized protein LOC106517879</fullName>
    </submittedName>
</protein>
<evidence type="ECO:0000313" key="2">
    <source>
        <dbReference type="Proteomes" id="UP000192220"/>
    </source>
</evidence>
<dbReference type="KEGG" id="alim:106517879"/>
<evidence type="ECO:0000313" key="3">
    <source>
        <dbReference type="RefSeq" id="XP_013864373.1"/>
    </source>
</evidence>
<feature type="region of interest" description="Disordered" evidence="1">
    <location>
        <begin position="124"/>
        <end position="253"/>
    </location>
</feature>
<sequence>METFGLRRTQSLRSLSGVQESSWVRSPSATWNRRSVSQLVQHYQSCADLRSSEKAEEKLEVSENCVDGRRRWQDNRDNVSLWRSAGSFSLSRSRSMDFLPQKEPSGTRALCALFENKATLQQKLNSSPRLNSASAAGSKTGTNWPLQDRRSYNTPLKETLIQRTTQVDGPKVMNGLPKGYNKASGHTKDVIDSSQQQQPAHSPKIAEVSTAGPDKTQLSPRPRDEIEFDSERVSQRAETSQGPLRVCYPTHRR</sequence>
<feature type="compositionally biased region" description="Polar residues" evidence="1">
    <location>
        <begin position="124"/>
        <end position="145"/>
    </location>
</feature>
<proteinExistence type="predicted"/>
<dbReference type="AlphaFoldDB" id="A0A2I4B9H9"/>
<dbReference type="InParanoid" id="A0A2I4B9H9"/>
<feature type="compositionally biased region" description="Basic and acidic residues" evidence="1">
    <location>
        <begin position="221"/>
        <end position="235"/>
    </location>
</feature>
<organism evidence="2 3">
    <name type="scientific">Austrofundulus limnaeus</name>
    <name type="common">Annual killifish</name>
    <dbReference type="NCBI Taxonomy" id="52670"/>
    <lineage>
        <taxon>Eukaryota</taxon>
        <taxon>Metazoa</taxon>
        <taxon>Chordata</taxon>
        <taxon>Craniata</taxon>
        <taxon>Vertebrata</taxon>
        <taxon>Euteleostomi</taxon>
        <taxon>Actinopterygii</taxon>
        <taxon>Neopterygii</taxon>
        <taxon>Teleostei</taxon>
        <taxon>Neoteleostei</taxon>
        <taxon>Acanthomorphata</taxon>
        <taxon>Ovalentaria</taxon>
        <taxon>Atherinomorphae</taxon>
        <taxon>Cyprinodontiformes</taxon>
        <taxon>Rivulidae</taxon>
        <taxon>Austrofundulus</taxon>
    </lineage>
</organism>
<evidence type="ECO:0000256" key="1">
    <source>
        <dbReference type="SAM" id="MobiDB-lite"/>
    </source>
</evidence>
<dbReference type="OrthoDB" id="6129702at2759"/>